<dbReference type="AlphaFoldDB" id="A0A9P0BEJ7"/>
<dbReference type="Gene3D" id="3.40.50.410">
    <property type="entry name" value="von Willebrand factor, type A domain"/>
    <property type="match status" value="1"/>
</dbReference>
<feature type="signal peptide" evidence="3">
    <location>
        <begin position="1"/>
        <end position="22"/>
    </location>
</feature>
<dbReference type="InterPro" id="IPR002035">
    <property type="entry name" value="VWF_A"/>
</dbReference>
<feature type="region of interest" description="Disordered" evidence="1">
    <location>
        <begin position="1158"/>
        <end position="1193"/>
    </location>
</feature>
<gene>
    <name evidence="5" type="ORF">MELIAE_LOCUS11707</name>
</gene>
<dbReference type="Gene3D" id="3.30.450.20">
    <property type="entry name" value="PAS domain"/>
    <property type="match status" value="4"/>
</dbReference>
<feature type="chain" id="PRO_5040420705" description="VWFA domain-containing protein" evidence="3">
    <location>
        <begin position="23"/>
        <end position="1212"/>
    </location>
</feature>
<dbReference type="CDD" id="cd18774">
    <property type="entry name" value="PDC2_HK_sensor"/>
    <property type="match status" value="1"/>
</dbReference>
<dbReference type="PROSITE" id="PS50234">
    <property type="entry name" value="VWFA"/>
    <property type="match status" value="1"/>
</dbReference>
<keyword evidence="2" id="KW-0812">Transmembrane</keyword>
<sequence>MDIHWNITLLVVYLQLLRNVCTNSDIKLIAENLSQDINLIKNEELGIPFINKFYSNFKFALTSIEAHNDVEKMAQKLNDKVEDIFSSLQNAQLFLEGGRSTVNTSIPSIFIPCLPDSYDADEQGLFSGSIFSENNTLFNHLEVGSILHRVKNNMGTIKNAVKQQFIITDNEHTKSKYSPFSGCNNHDDSIVWNNYMSRNKYEQRNVILILDHGGSLNKKQINIVKSMAKQIVISLHETDRIAMFGISENISVPDNTNDCPTYNSISKPANVTSNLKYSDSTYKHLLNKFIDSLVRGSGATNHTMGMETALKIIQNESGKLKNKTVMVLYISRGLLSSLMEPKIVLEVIARYSENITTSMIIHTCAVIDESKSILYETDFLRDIAEQNYEKYNHSYKTLRRVKPGFMLAINSTDSVGFALSVFYNIFNKRRDFNTEKKISLPDWDSTSRDLTVSFSTGFYKHRQFSMIAADVYFSNIAEDVTYYSSNQKNSYAFLVDTTGLVLMHPSYPRPSTVHHKLTFVDISKLEKVKDVQVFKYKLLSEVKGLHETTDTNGTSVVKYYWRRIGDWYIICIAVNNQYNLRPFKSMLFPSASNAKLFYQNLDRVDDYKLCKHLNQLATKDASSLYLSLSCFKSPFYALKTSQEKLISQGYLAYLKDDTRLLVNPGLKDEVRDEVVALAHIIEFMRKQHLTSMLSKYVVRRYATSYSGVLQMFPGSILGPGLEPTKRPWFLRAIQHQDRVVFIPPYLDGGGAGYIVTMAYATAQTVAALDVTYGYVYKMILEYMPFCLEEKVTCFLMDDQGYLIYHPNLMQLNEAKPIEQKHIVHKESLVANDILNHKHFIRKLLCNNYGNSTIQRYYRLNTSFSDVLANFVPGEHCVTYRITTVPNTNIFVGIVNATCDVVATFCPCSVVDRLCLNCNRMEQKECECPCECPLNTNAQTCNANITDNNPCMWYTEDVSQEPPFIEETDRNLDSCFPVNCQAEETYLDCLGLTGCEWCKFDTDGNYLRKPFCSSLSTCFNGVFGSATPYKDNTIILPDNANSDLNPIGPILGSIIAMCILFVLLFVCYRSYTTPSTERLYLSSTQDNQLRMSDLNVNDNYHDLGNHRDKLLQEDRPDPVSPYCVASTYRRAATAADSDHGYSTMTPHDESEHLSLAPVEGDSQEDDFGSDNASVRTSVSVPGKHHASPPCFTRIPNKNSIIVPVTVHRNMEAS</sequence>
<evidence type="ECO:0000256" key="1">
    <source>
        <dbReference type="SAM" id="MobiDB-lite"/>
    </source>
</evidence>
<name>A0A9P0BEJ7_BRAAE</name>
<dbReference type="InterPro" id="IPR036465">
    <property type="entry name" value="vWFA_dom_sf"/>
</dbReference>
<evidence type="ECO:0000256" key="3">
    <source>
        <dbReference type="SAM" id="SignalP"/>
    </source>
</evidence>
<evidence type="ECO:0000256" key="2">
    <source>
        <dbReference type="SAM" id="Phobius"/>
    </source>
</evidence>
<feature type="transmembrane region" description="Helical" evidence="2">
    <location>
        <begin position="1046"/>
        <end position="1067"/>
    </location>
</feature>
<dbReference type="PANTHER" id="PTHR10166:SF66">
    <property type="entry name" value="VWFA AND CACHE DOMAIN-CONTAINING PROTEIN CG16868"/>
    <property type="match status" value="1"/>
</dbReference>
<dbReference type="InterPro" id="IPR051173">
    <property type="entry name" value="Ca_channel_alpha-2/delta"/>
</dbReference>
<keyword evidence="2" id="KW-1133">Transmembrane helix</keyword>
<evidence type="ECO:0000313" key="5">
    <source>
        <dbReference type="EMBL" id="CAH0562656.1"/>
    </source>
</evidence>
<feature type="compositionally biased region" description="Polar residues" evidence="1">
    <location>
        <begin position="1169"/>
        <end position="1178"/>
    </location>
</feature>
<dbReference type="GO" id="GO:0005245">
    <property type="term" value="F:voltage-gated calcium channel activity"/>
    <property type="evidence" value="ECO:0007669"/>
    <property type="project" value="TreeGrafter"/>
</dbReference>
<dbReference type="Proteomes" id="UP001154078">
    <property type="component" value="Chromosome 8"/>
</dbReference>
<organism evidence="5 6">
    <name type="scientific">Brassicogethes aeneus</name>
    <name type="common">Rape pollen beetle</name>
    <name type="synonym">Meligethes aeneus</name>
    <dbReference type="NCBI Taxonomy" id="1431903"/>
    <lineage>
        <taxon>Eukaryota</taxon>
        <taxon>Metazoa</taxon>
        <taxon>Ecdysozoa</taxon>
        <taxon>Arthropoda</taxon>
        <taxon>Hexapoda</taxon>
        <taxon>Insecta</taxon>
        <taxon>Pterygota</taxon>
        <taxon>Neoptera</taxon>
        <taxon>Endopterygota</taxon>
        <taxon>Coleoptera</taxon>
        <taxon>Polyphaga</taxon>
        <taxon>Cucujiformia</taxon>
        <taxon>Nitidulidae</taxon>
        <taxon>Meligethinae</taxon>
        <taxon>Brassicogethes</taxon>
    </lineage>
</organism>
<protein>
    <recommendedName>
        <fullName evidence="4">VWFA domain-containing protein</fullName>
    </recommendedName>
</protein>
<dbReference type="OrthoDB" id="2150145at2759"/>
<proteinExistence type="predicted"/>
<dbReference type="GO" id="GO:0005891">
    <property type="term" value="C:voltage-gated calcium channel complex"/>
    <property type="evidence" value="ECO:0007669"/>
    <property type="project" value="TreeGrafter"/>
</dbReference>
<reference evidence="5" key="1">
    <citation type="submission" date="2021-12" db="EMBL/GenBank/DDBJ databases">
        <authorList>
            <person name="King R."/>
        </authorList>
    </citation>
    <scope>NUCLEOTIDE SEQUENCE</scope>
</reference>
<evidence type="ECO:0000259" key="4">
    <source>
        <dbReference type="PROSITE" id="PS50234"/>
    </source>
</evidence>
<keyword evidence="2" id="KW-0472">Membrane</keyword>
<dbReference type="PANTHER" id="PTHR10166">
    <property type="entry name" value="VOLTAGE-DEPENDENT CALCIUM CHANNEL SUBUNIT ALPHA-2/DELTA-RELATED"/>
    <property type="match status" value="1"/>
</dbReference>
<keyword evidence="3" id="KW-0732">Signal</keyword>
<feature type="domain" description="VWFA" evidence="4">
    <location>
        <begin position="205"/>
        <end position="409"/>
    </location>
</feature>
<evidence type="ECO:0000313" key="6">
    <source>
        <dbReference type="Proteomes" id="UP001154078"/>
    </source>
</evidence>
<keyword evidence="6" id="KW-1185">Reference proteome</keyword>
<accession>A0A9P0BEJ7</accession>
<dbReference type="SUPFAM" id="SSF53300">
    <property type="entry name" value="vWA-like"/>
    <property type="match status" value="1"/>
</dbReference>
<dbReference type="EMBL" id="OV121139">
    <property type="protein sequence ID" value="CAH0562656.1"/>
    <property type="molecule type" value="Genomic_DNA"/>
</dbReference>